<reference evidence="2" key="1">
    <citation type="submission" date="2018-01" db="EMBL/GenBank/DDBJ databases">
        <title>An insight into the sialome of Amazonian anophelines.</title>
        <authorList>
            <person name="Ribeiro J.M."/>
            <person name="Scarpassa V."/>
            <person name="Calvo E."/>
        </authorList>
    </citation>
    <scope>NUCLEOTIDE SEQUENCE</scope>
    <source>
        <tissue evidence="2">Salivary glands</tissue>
    </source>
</reference>
<accession>A0A2M4B5E7</accession>
<protein>
    <submittedName>
        <fullName evidence="2">Putative secreted protein</fullName>
    </submittedName>
</protein>
<feature type="signal peptide" evidence="1">
    <location>
        <begin position="1"/>
        <end position="20"/>
    </location>
</feature>
<dbReference type="AlphaFoldDB" id="A0A2M4B5E7"/>
<evidence type="ECO:0000313" key="2">
    <source>
        <dbReference type="EMBL" id="MBW48237.1"/>
    </source>
</evidence>
<dbReference type="EMBL" id="GGFK01014916">
    <property type="protein sequence ID" value="MBW48237.1"/>
    <property type="molecule type" value="Transcribed_RNA"/>
</dbReference>
<organism evidence="2">
    <name type="scientific">Anopheles triannulatus</name>
    <dbReference type="NCBI Taxonomy" id="58253"/>
    <lineage>
        <taxon>Eukaryota</taxon>
        <taxon>Metazoa</taxon>
        <taxon>Ecdysozoa</taxon>
        <taxon>Arthropoda</taxon>
        <taxon>Hexapoda</taxon>
        <taxon>Insecta</taxon>
        <taxon>Pterygota</taxon>
        <taxon>Neoptera</taxon>
        <taxon>Endopterygota</taxon>
        <taxon>Diptera</taxon>
        <taxon>Nematocera</taxon>
        <taxon>Culicoidea</taxon>
        <taxon>Culicidae</taxon>
        <taxon>Anophelinae</taxon>
        <taxon>Anopheles</taxon>
    </lineage>
</organism>
<sequence>MCALATIYVFPFGMLGSLCAEVPATETLLSVLSVSAKFLLLPPRSAVQRAPQTSNRVLLHPLYALLLLKHRSELYCRPFSGQVNSVGTL</sequence>
<proteinExistence type="predicted"/>
<feature type="chain" id="PRO_5014597727" evidence="1">
    <location>
        <begin position="21"/>
        <end position="89"/>
    </location>
</feature>
<name>A0A2M4B5E7_9DIPT</name>
<keyword evidence="1" id="KW-0732">Signal</keyword>
<evidence type="ECO:0000256" key="1">
    <source>
        <dbReference type="SAM" id="SignalP"/>
    </source>
</evidence>